<accession>A0A9W8LK42</accession>
<feature type="transmembrane region" description="Helical" evidence="1">
    <location>
        <begin position="198"/>
        <end position="219"/>
    </location>
</feature>
<sequence>MTAHMHSHTVVTPTELTRKGSSLRAHYDPYGSTPTSCTSASGAPSWRRLWQMLLTEHAFVGSPLYAGQLHLTIGLALYIVALSSTSPALGCLASLVVFDAVSLFADLAPRLLEYSGNNVRSMQRPFALALVPTLVQFANALTMLYRAVQALKEGVEYLAVQGNPRHHHHHGSSGESEFEAYVKSDLGLPSDAVTVDRVGVMLGVICVLGAMAITVYSAATHANHRGLWMLRSNTSHDVCTPLQNVLVNPYNRTTLFAGLCVLTLMALTSPGKHPMAEPLTCIAVALLMIFVALPTCSVLGRTLLLAAAPQDAAEMSTAVARVAMIPGVVRCVERHVWRAAQGTAVVVALRVEVDRSVDLRAQNTLRNQISSVLETSGLKSWSVDLRSAAAPSSDHSEKSQVL</sequence>
<dbReference type="Proteomes" id="UP001140172">
    <property type="component" value="Unassembled WGS sequence"/>
</dbReference>
<keyword evidence="1" id="KW-1133">Transmembrane helix</keyword>
<protein>
    <submittedName>
        <fullName evidence="2">Uncharacterized protein</fullName>
    </submittedName>
</protein>
<evidence type="ECO:0000256" key="1">
    <source>
        <dbReference type="SAM" id="Phobius"/>
    </source>
</evidence>
<dbReference type="OrthoDB" id="5382797at2759"/>
<feature type="transmembrane region" description="Helical" evidence="1">
    <location>
        <begin position="282"/>
        <end position="306"/>
    </location>
</feature>
<gene>
    <name evidence="2" type="ORF">GGI15_002935</name>
</gene>
<proteinExistence type="predicted"/>
<keyword evidence="1" id="KW-0812">Transmembrane</keyword>
<comment type="caution">
    <text evidence="2">The sequence shown here is derived from an EMBL/GenBank/DDBJ whole genome shotgun (WGS) entry which is preliminary data.</text>
</comment>
<organism evidence="2 3">
    <name type="scientific">Coemansia interrupta</name>
    <dbReference type="NCBI Taxonomy" id="1126814"/>
    <lineage>
        <taxon>Eukaryota</taxon>
        <taxon>Fungi</taxon>
        <taxon>Fungi incertae sedis</taxon>
        <taxon>Zoopagomycota</taxon>
        <taxon>Kickxellomycotina</taxon>
        <taxon>Kickxellomycetes</taxon>
        <taxon>Kickxellales</taxon>
        <taxon>Kickxellaceae</taxon>
        <taxon>Coemansia</taxon>
    </lineage>
</organism>
<name>A0A9W8LK42_9FUNG</name>
<keyword evidence="3" id="KW-1185">Reference proteome</keyword>
<keyword evidence="1" id="KW-0472">Membrane</keyword>
<evidence type="ECO:0000313" key="3">
    <source>
        <dbReference type="Proteomes" id="UP001140172"/>
    </source>
</evidence>
<dbReference type="EMBL" id="JANBUM010000177">
    <property type="protein sequence ID" value="KAJ2782402.1"/>
    <property type="molecule type" value="Genomic_DNA"/>
</dbReference>
<dbReference type="AlphaFoldDB" id="A0A9W8LK42"/>
<feature type="transmembrane region" description="Helical" evidence="1">
    <location>
        <begin position="126"/>
        <end position="148"/>
    </location>
</feature>
<reference evidence="2" key="1">
    <citation type="submission" date="2022-07" db="EMBL/GenBank/DDBJ databases">
        <title>Phylogenomic reconstructions and comparative analyses of Kickxellomycotina fungi.</title>
        <authorList>
            <person name="Reynolds N.K."/>
            <person name="Stajich J.E."/>
            <person name="Barry K."/>
            <person name="Grigoriev I.V."/>
            <person name="Crous P."/>
            <person name="Smith M.E."/>
        </authorList>
    </citation>
    <scope>NUCLEOTIDE SEQUENCE</scope>
    <source>
        <strain evidence="2">BCRC 34489</strain>
    </source>
</reference>
<evidence type="ECO:0000313" key="2">
    <source>
        <dbReference type="EMBL" id="KAJ2782402.1"/>
    </source>
</evidence>